<feature type="compositionally biased region" description="Pro residues" evidence="2">
    <location>
        <begin position="208"/>
        <end position="217"/>
    </location>
</feature>
<organism evidence="4 5">
    <name type="scientific">Hericium alpestre</name>
    <dbReference type="NCBI Taxonomy" id="135208"/>
    <lineage>
        <taxon>Eukaryota</taxon>
        <taxon>Fungi</taxon>
        <taxon>Dikarya</taxon>
        <taxon>Basidiomycota</taxon>
        <taxon>Agaricomycotina</taxon>
        <taxon>Agaricomycetes</taxon>
        <taxon>Russulales</taxon>
        <taxon>Hericiaceae</taxon>
        <taxon>Hericium</taxon>
    </lineage>
</organism>
<dbReference type="InterPro" id="IPR036390">
    <property type="entry name" value="WH_DNA-bd_sf"/>
</dbReference>
<dbReference type="GO" id="GO:0003677">
    <property type="term" value="F:DNA binding"/>
    <property type="evidence" value="ECO:0007669"/>
    <property type="project" value="InterPro"/>
</dbReference>
<evidence type="ECO:0000256" key="2">
    <source>
        <dbReference type="SAM" id="MobiDB-lite"/>
    </source>
</evidence>
<feature type="compositionally biased region" description="Low complexity" evidence="2">
    <location>
        <begin position="171"/>
        <end position="187"/>
    </location>
</feature>
<evidence type="ECO:0000259" key="3">
    <source>
        <dbReference type="PROSITE" id="PS51504"/>
    </source>
</evidence>
<evidence type="ECO:0000313" key="4">
    <source>
        <dbReference type="EMBL" id="TFY73452.1"/>
    </source>
</evidence>
<dbReference type="EMBL" id="SFCI01002844">
    <property type="protein sequence ID" value="TFY73452.1"/>
    <property type="molecule type" value="Genomic_DNA"/>
</dbReference>
<evidence type="ECO:0000313" key="5">
    <source>
        <dbReference type="Proteomes" id="UP000298061"/>
    </source>
</evidence>
<dbReference type="Pfam" id="PF00538">
    <property type="entry name" value="Linker_histone"/>
    <property type="match status" value="1"/>
</dbReference>
<feature type="compositionally biased region" description="Polar residues" evidence="2">
    <location>
        <begin position="89"/>
        <end position="113"/>
    </location>
</feature>
<dbReference type="STRING" id="135208.A0A4Y9ZFT5"/>
<feature type="region of interest" description="Disordered" evidence="2">
    <location>
        <begin position="1"/>
        <end position="28"/>
    </location>
</feature>
<dbReference type="InterPro" id="IPR005818">
    <property type="entry name" value="Histone_H1/H5_H15"/>
</dbReference>
<dbReference type="InterPro" id="IPR036388">
    <property type="entry name" value="WH-like_DNA-bd_sf"/>
</dbReference>
<keyword evidence="5" id="KW-1185">Reference proteome</keyword>
<feature type="non-terminal residue" evidence="4">
    <location>
        <position position="550"/>
    </location>
</feature>
<dbReference type="AlphaFoldDB" id="A0A4Y9ZFT5"/>
<dbReference type="SMART" id="SM00526">
    <property type="entry name" value="H15"/>
    <property type="match status" value="1"/>
</dbReference>
<name>A0A4Y9ZFT5_9AGAM</name>
<feature type="compositionally biased region" description="Low complexity" evidence="2">
    <location>
        <begin position="355"/>
        <end position="371"/>
    </location>
</feature>
<dbReference type="SUPFAM" id="SSF46785">
    <property type="entry name" value="Winged helix' DNA-binding domain"/>
    <property type="match status" value="1"/>
</dbReference>
<protein>
    <recommendedName>
        <fullName evidence="1">Histone H1</fullName>
    </recommendedName>
</protein>
<gene>
    <name evidence="4" type="ORF">EWM64_g10560</name>
</gene>
<sequence>MQTIIDASPAQSAPTTNHQTNGQATSASVDAEHTLKRAYLTALPHAQVVALCLTIDGHLPSHVKATLWPADLQAAIASLQARLPHPTASAAQNGASFSNATPSTGQNASTEQPKATAEPPMASLTDFAPTPHAPTPQSQTIASIISSHPGTPAPQAGLSKIDPPNLPVSQTSTPAAGSASTSTAAPPLQGSYPHAPYGFGQTHQHPYPHAPYYPPLPNFQAQFPPHSSSYPYPPYPGPHPHHPYPPAPNAQPSGSPFTSAPLTRHPLTIPPDPNAMGADDLPSYEDMIVEALNDLDDPEGCAPKALFTWMASHYPLQTNFRPSASQALQKAYKKGRLEKSEAGKYRLNVNWEGGPTNRRTTRRPQTLNQTTFGQQQAPLSSPFTHAPLTHNHHQSASPAPHPPPGVPGQPPYPNYPYPFSRPPPVYPAFHPHPSQPSATSATRPAEGTSPAPPPDASAPEPAGATTSASEPSAASVSVATEDVGEGSDAWVAAQNILQAINFGTFLQGNNQGSTAPADDATGPPPEPLVISSRATAPTPAPAPAHPPPPI</sequence>
<feature type="domain" description="H15" evidence="3">
    <location>
        <begin position="280"/>
        <end position="349"/>
    </location>
</feature>
<dbReference type="OrthoDB" id="5863171at2759"/>
<feature type="compositionally biased region" description="Pro residues" evidence="2">
    <location>
        <begin position="538"/>
        <end position="550"/>
    </location>
</feature>
<accession>A0A4Y9ZFT5</accession>
<evidence type="ECO:0000256" key="1">
    <source>
        <dbReference type="ARBA" id="ARBA00020833"/>
    </source>
</evidence>
<proteinExistence type="predicted"/>
<dbReference type="Proteomes" id="UP000298061">
    <property type="component" value="Unassembled WGS sequence"/>
</dbReference>
<dbReference type="GO" id="GO:0006334">
    <property type="term" value="P:nucleosome assembly"/>
    <property type="evidence" value="ECO:0007669"/>
    <property type="project" value="InterPro"/>
</dbReference>
<feature type="region of interest" description="Disordered" evidence="2">
    <location>
        <begin position="348"/>
        <end position="485"/>
    </location>
</feature>
<feature type="compositionally biased region" description="Pro residues" evidence="2">
    <location>
        <begin position="231"/>
        <end position="249"/>
    </location>
</feature>
<dbReference type="PROSITE" id="PS51504">
    <property type="entry name" value="H15"/>
    <property type="match status" value="1"/>
</dbReference>
<feature type="compositionally biased region" description="Low complexity" evidence="2">
    <location>
        <begin position="457"/>
        <end position="481"/>
    </location>
</feature>
<feature type="compositionally biased region" description="Pro residues" evidence="2">
    <location>
        <begin position="399"/>
        <end position="426"/>
    </location>
</feature>
<reference evidence="4 5" key="1">
    <citation type="submission" date="2019-02" db="EMBL/GenBank/DDBJ databases">
        <title>Genome sequencing of the rare red list fungi Hericium alpestre (H. flagellum).</title>
        <authorList>
            <person name="Buettner E."/>
            <person name="Kellner H."/>
        </authorList>
    </citation>
    <scope>NUCLEOTIDE SEQUENCE [LARGE SCALE GENOMIC DNA]</scope>
    <source>
        <strain evidence="4 5">DSM 108284</strain>
    </source>
</reference>
<comment type="caution">
    <text evidence="4">The sequence shown here is derived from an EMBL/GenBank/DDBJ whole genome shotgun (WGS) entry which is preliminary data.</text>
</comment>
<feature type="region of interest" description="Disordered" evidence="2">
    <location>
        <begin position="87"/>
        <end position="280"/>
    </location>
</feature>
<feature type="compositionally biased region" description="Polar residues" evidence="2">
    <location>
        <begin position="135"/>
        <end position="149"/>
    </location>
</feature>
<feature type="compositionally biased region" description="Polar residues" evidence="2">
    <location>
        <begin position="250"/>
        <end position="261"/>
    </location>
</feature>
<dbReference type="GO" id="GO:0000786">
    <property type="term" value="C:nucleosome"/>
    <property type="evidence" value="ECO:0007669"/>
    <property type="project" value="InterPro"/>
</dbReference>
<dbReference type="Gene3D" id="1.10.10.10">
    <property type="entry name" value="Winged helix-like DNA-binding domain superfamily/Winged helix DNA-binding domain"/>
    <property type="match status" value="1"/>
</dbReference>
<feature type="compositionally biased region" description="Polar residues" evidence="2">
    <location>
        <begin position="372"/>
        <end position="383"/>
    </location>
</feature>
<feature type="region of interest" description="Disordered" evidence="2">
    <location>
        <begin position="506"/>
        <end position="550"/>
    </location>
</feature>